<evidence type="ECO:0000313" key="1">
    <source>
        <dbReference type="EMBL" id="JAD39479.1"/>
    </source>
</evidence>
<name>A0A0A8ZJB7_ARUDO</name>
<proteinExistence type="predicted"/>
<dbReference type="EMBL" id="GBRH01258416">
    <property type="protein sequence ID" value="JAD39479.1"/>
    <property type="molecule type" value="Transcribed_RNA"/>
</dbReference>
<accession>A0A0A8ZJB7</accession>
<reference evidence="1" key="1">
    <citation type="submission" date="2014-09" db="EMBL/GenBank/DDBJ databases">
        <authorList>
            <person name="Magalhaes I.L.F."/>
            <person name="Oliveira U."/>
            <person name="Santos F.R."/>
            <person name="Vidigal T.H.D.A."/>
            <person name="Brescovit A.D."/>
            <person name="Santos A.J."/>
        </authorList>
    </citation>
    <scope>NUCLEOTIDE SEQUENCE</scope>
    <source>
        <tissue evidence="1">Shoot tissue taken approximately 20 cm above the soil surface</tissue>
    </source>
</reference>
<protein>
    <submittedName>
        <fullName evidence="1">Uncharacterized protein</fullName>
    </submittedName>
</protein>
<dbReference type="AlphaFoldDB" id="A0A0A8ZJB7"/>
<sequence length="45" mass="5099">MKHLITPTKIVPNHTAFVINNPPIFLCLTNASTRIYTTLLHKLVL</sequence>
<organism evidence="1">
    <name type="scientific">Arundo donax</name>
    <name type="common">Giant reed</name>
    <name type="synonym">Donax arundinaceus</name>
    <dbReference type="NCBI Taxonomy" id="35708"/>
    <lineage>
        <taxon>Eukaryota</taxon>
        <taxon>Viridiplantae</taxon>
        <taxon>Streptophyta</taxon>
        <taxon>Embryophyta</taxon>
        <taxon>Tracheophyta</taxon>
        <taxon>Spermatophyta</taxon>
        <taxon>Magnoliopsida</taxon>
        <taxon>Liliopsida</taxon>
        <taxon>Poales</taxon>
        <taxon>Poaceae</taxon>
        <taxon>PACMAD clade</taxon>
        <taxon>Arundinoideae</taxon>
        <taxon>Arundineae</taxon>
        <taxon>Arundo</taxon>
    </lineage>
</organism>
<reference evidence="1" key="2">
    <citation type="journal article" date="2015" name="Data Brief">
        <title>Shoot transcriptome of the giant reed, Arundo donax.</title>
        <authorList>
            <person name="Barrero R.A."/>
            <person name="Guerrero F.D."/>
            <person name="Moolhuijzen P."/>
            <person name="Goolsby J.A."/>
            <person name="Tidwell J."/>
            <person name="Bellgard S.E."/>
            <person name="Bellgard M.I."/>
        </authorList>
    </citation>
    <scope>NUCLEOTIDE SEQUENCE</scope>
    <source>
        <tissue evidence="1">Shoot tissue taken approximately 20 cm above the soil surface</tissue>
    </source>
</reference>